<organism evidence="2 3">
    <name type="scientific">Providencia alcalifaciens 205/92</name>
    <dbReference type="NCBI Taxonomy" id="1256988"/>
    <lineage>
        <taxon>Bacteria</taxon>
        <taxon>Pseudomonadati</taxon>
        <taxon>Pseudomonadota</taxon>
        <taxon>Gammaproteobacteria</taxon>
        <taxon>Enterobacterales</taxon>
        <taxon>Morganellaceae</taxon>
        <taxon>Providencia</taxon>
    </lineage>
</organism>
<feature type="transmembrane region" description="Helical" evidence="1">
    <location>
        <begin position="20"/>
        <end position="48"/>
    </location>
</feature>
<name>A0AAV3M453_9GAMM</name>
<keyword evidence="1" id="KW-0812">Transmembrane</keyword>
<evidence type="ECO:0000313" key="3">
    <source>
        <dbReference type="Proteomes" id="UP000022311"/>
    </source>
</evidence>
<reference evidence="2 3" key="1">
    <citation type="submission" date="2014-01" db="EMBL/GenBank/DDBJ databases">
        <authorList>
            <person name="Durkin A.S."/>
            <person name="McCorrison J."/>
            <person name="Torralba M."/>
            <person name="Gillis M."/>
            <person name="Haft D.H."/>
            <person name="Methe B."/>
            <person name="Sutton G."/>
            <person name="Nelson K.E."/>
        </authorList>
    </citation>
    <scope>NUCLEOTIDE SEQUENCE [LARGE SCALE GENOMIC DNA]</scope>
    <source>
        <strain evidence="2 3">205/92</strain>
    </source>
</reference>
<dbReference type="Proteomes" id="UP000022311">
    <property type="component" value="Unassembled WGS sequence"/>
</dbReference>
<keyword evidence="1" id="KW-0472">Membrane</keyword>
<protein>
    <submittedName>
        <fullName evidence="2">Uncharacterized protein</fullName>
    </submittedName>
</protein>
<proteinExistence type="predicted"/>
<sequence length="59" mass="6715">MPSLSSLPAYVITLEFSTSHLFALPFVQLLSSIILFFVSYFFAPLFIIQSGIQKVREKM</sequence>
<keyword evidence="1" id="KW-1133">Transmembrane helix</keyword>
<dbReference type="EMBL" id="JALD01000052">
    <property type="protein sequence ID" value="EUD10355.1"/>
    <property type="molecule type" value="Genomic_DNA"/>
</dbReference>
<gene>
    <name evidence="2" type="ORF">HMPREF1563_3252</name>
</gene>
<evidence type="ECO:0000256" key="1">
    <source>
        <dbReference type="SAM" id="Phobius"/>
    </source>
</evidence>
<accession>A0AAV3M453</accession>
<evidence type="ECO:0000313" key="2">
    <source>
        <dbReference type="EMBL" id="EUD10355.1"/>
    </source>
</evidence>
<dbReference type="AlphaFoldDB" id="A0AAV3M453"/>
<comment type="caution">
    <text evidence="2">The sequence shown here is derived from an EMBL/GenBank/DDBJ whole genome shotgun (WGS) entry which is preliminary data.</text>
</comment>